<dbReference type="PROSITE" id="PS00383">
    <property type="entry name" value="TYR_PHOSPHATASE_1"/>
    <property type="match status" value="1"/>
</dbReference>
<proteinExistence type="inferred from homology"/>
<dbReference type="InterPro" id="IPR029021">
    <property type="entry name" value="Prot-tyrosine_phosphatase-like"/>
</dbReference>
<sequence length="253" mass="28829">MSNHQRLISFDGTMNFRDLGGYQNTDGQTVKWQKIYRSDSLINLSANDLKKFKNLKITVDCDLRSDYEQQMAPDRIDDDIKYVDAHIYPDEGDIDKEVHPMNPIPQGDMLAGIYQHVILNVHSQQMFKRVLAELLVLPTDQALVFHCSAGKDRTGMASAIILSLLGVDDETIIRDYLLTNQLYDFANEHQLPTDNDMGNFVAQMNLTKGDGPVMRTFLDTIQDGWGSITSFAEEQLGITKHEIQLLRQKYLDN</sequence>
<protein>
    <submittedName>
        <fullName evidence="2">Tyrosine-protein phosphatase</fullName>
    </submittedName>
</protein>
<dbReference type="RefSeq" id="WP_204785538.1">
    <property type="nucleotide sequence ID" value="NZ_CALVGD010000022.1"/>
</dbReference>
<evidence type="ECO:0000313" key="2">
    <source>
        <dbReference type="EMBL" id="MBM6941313.1"/>
    </source>
</evidence>
<dbReference type="InterPro" id="IPR026893">
    <property type="entry name" value="Tyr/Ser_Pase_IphP-type"/>
</dbReference>
<dbReference type="PANTHER" id="PTHR31126:SF1">
    <property type="entry name" value="TYROSINE SPECIFIC PROTEIN PHOSPHATASES DOMAIN-CONTAINING PROTEIN"/>
    <property type="match status" value="1"/>
</dbReference>
<dbReference type="InterPro" id="IPR016130">
    <property type="entry name" value="Tyr_Pase_AS"/>
</dbReference>
<comment type="similarity">
    <text evidence="1">Belongs to the protein-tyrosine phosphatase family.</text>
</comment>
<dbReference type="Pfam" id="PF13350">
    <property type="entry name" value="Y_phosphatase3"/>
    <property type="match status" value="1"/>
</dbReference>
<organism evidence="2 3">
    <name type="scientific">Limosilactobacillus coleohominis</name>
    <dbReference type="NCBI Taxonomy" id="181675"/>
    <lineage>
        <taxon>Bacteria</taxon>
        <taxon>Bacillati</taxon>
        <taxon>Bacillota</taxon>
        <taxon>Bacilli</taxon>
        <taxon>Lactobacillales</taxon>
        <taxon>Lactobacillaceae</taxon>
        <taxon>Limosilactobacillus</taxon>
    </lineage>
</organism>
<dbReference type="PANTHER" id="PTHR31126">
    <property type="entry name" value="TYROSINE-PROTEIN PHOSPHATASE"/>
    <property type="match status" value="1"/>
</dbReference>
<dbReference type="Proteomes" id="UP000785625">
    <property type="component" value="Unassembled WGS sequence"/>
</dbReference>
<evidence type="ECO:0000256" key="1">
    <source>
        <dbReference type="ARBA" id="ARBA00009580"/>
    </source>
</evidence>
<gene>
    <name evidence="2" type="ORF">H5975_07590</name>
</gene>
<keyword evidence="3" id="KW-1185">Reference proteome</keyword>
<accession>A0ABS2H0J2</accession>
<name>A0ABS2H0J2_9LACO</name>
<dbReference type="EMBL" id="JACJKU010000106">
    <property type="protein sequence ID" value="MBM6941313.1"/>
    <property type="molecule type" value="Genomic_DNA"/>
</dbReference>
<dbReference type="SUPFAM" id="SSF52799">
    <property type="entry name" value="(Phosphotyrosine protein) phosphatases II"/>
    <property type="match status" value="1"/>
</dbReference>
<evidence type="ECO:0000313" key="3">
    <source>
        <dbReference type="Proteomes" id="UP000785625"/>
    </source>
</evidence>
<dbReference type="Gene3D" id="3.90.190.10">
    <property type="entry name" value="Protein tyrosine phosphatase superfamily"/>
    <property type="match status" value="1"/>
</dbReference>
<comment type="caution">
    <text evidence="2">The sequence shown here is derived from an EMBL/GenBank/DDBJ whole genome shotgun (WGS) entry which is preliminary data.</text>
</comment>
<reference evidence="2 3" key="1">
    <citation type="journal article" date="2021" name="Sci. Rep.">
        <title>The distribution of antibiotic resistance genes in chicken gut microbiota commensals.</title>
        <authorList>
            <person name="Juricova H."/>
            <person name="Matiasovicova J."/>
            <person name="Kubasova T."/>
            <person name="Cejkova D."/>
            <person name="Rychlik I."/>
        </authorList>
    </citation>
    <scope>NUCLEOTIDE SEQUENCE [LARGE SCALE GENOMIC DNA]</scope>
    <source>
        <strain evidence="2 3">An574</strain>
    </source>
</reference>